<comment type="caution">
    <text evidence="4">The sequence shown here is derived from an EMBL/GenBank/DDBJ whole genome shotgun (WGS) entry which is preliminary data.</text>
</comment>
<dbReference type="PANTHER" id="PTHR48046:SF4">
    <property type="entry name" value="GLYCOSYLTRANSFERASE"/>
    <property type="match status" value="1"/>
</dbReference>
<evidence type="ECO:0000256" key="3">
    <source>
        <dbReference type="ARBA" id="ARBA00022679"/>
    </source>
</evidence>
<dbReference type="Proteomes" id="UP000237000">
    <property type="component" value="Unassembled WGS sequence"/>
</dbReference>
<proteinExistence type="inferred from homology"/>
<evidence type="ECO:0000313" key="5">
    <source>
        <dbReference type="Proteomes" id="UP000237000"/>
    </source>
</evidence>
<dbReference type="OrthoDB" id="5835829at2759"/>
<protein>
    <submittedName>
        <fullName evidence="4">UDP-glucuronosyl/UDP-glucosyltransferase</fullName>
    </submittedName>
</protein>
<keyword evidence="5" id="KW-1185">Reference proteome</keyword>
<accession>A0A2P5FZC8</accession>
<evidence type="ECO:0000313" key="4">
    <source>
        <dbReference type="EMBL" id="POO03148.1"/>
    </source>
</evidence>
<dbReference type="Gene3D" id="3.40.50.2000">
    <property type="entry name" value="Glycogen Phosphorylase B"/>
    <property type="match status" value="2"/>
</dbReference>
<comment type="similarity">
    <text evidence="1">Belongs to the UDP-glycosyltransferase family.</text>
</comment>
<sequence>MVLAAASPQSDTTASPHVAVLPSPGMGHIIPLFNLASRLAADHGCHVSFLNITAEASAAQNQLLRSSALPPTLHVIDIPPADVSTQLAEDTPAFTRLCHIAEDNLVSLKSVLLDVGKPNAVVIDIFCTQAFEVCEELSIPVYTFFTASAALFAFSLYLPVMDREIEGEFVDLPEPVRVPGCSPIRTEDLLLQVTNRKIDEYKWYLHHSSRLPKAAGIFLNTWEDFEPVTLKAIRENPFYHQIPTPPIYPIGPLTKETEPISESGAKCLAWLDNQPPDSVLFVALGSGGTLTTAQLAEVAWGLALSGQRFVWVVRAPCDADPTASFFSVGGDVNDAKTFLPEGFVERTKEVGHLVPSWAPQAAVLRHRSTGGFWSHCGWNSTLESMSHGVPMIAWPLYAEQRMNATVLAEDVGVAVKPAVDPGRGIVPREEIKRVVRLVIEGEEGKAMRRKARGLKESAAKALNGGGSGGGGSSFESLSRVAKEWKGTVKA</sequence>
<dbReference type="STRING" id="63057.A0A2P5FZC8"/>
<keyword evidence="2" id="KW-0328">Glycosyltransferase</keyword>
<name>A0A2P5FZC8_TREOI</name>
<dbReference type="PANTHER" id="PTHR48046">
    <property type="entry name" value="UDP-GLYCOSYLTRANSFERASE 72E1"/>
    <property type="match status" value="1"/>
</dbReference>
<dbReference type="Pfam" id="PF00201">
    <property type="entry name" value="UDPGT"/>
    <property type="match status" value="1"/>
</dbReference>
<dbReference type="CDD" id="cd03784">
    <property type="entry name" value="GT1_Gtf-like"/>
    <property type="match status" value="1"/>
</dbReference>
<gene>
    <name evidence="4" type="ORF">TorRG33x02_012090</name>
</gene>
<dbReference type="AlphaFoldDB" id="A0A2P5FZC8"/>
<keyword evidence="3 4" id="KW-0808">Transferase</keyword>
<dbReference type="InParanoid" id="A0A2P5FZC8"/>
<dbReference type="EMBL" id="JXTC01000003">
    <property type="protein sequence ID" value="POO03148.1"/>
    <property type="molecule type" value="Genomic_DNA"/>
</dbReference>
<dbReference type="FunFam" id="3.40.50.2000:FF:000051">
    <property type="entry name" value="Glycosyltransferase"/>
    <property type="match status" value="1"/>
</dbReference>
<dbReference type="SUPFAM" id="SSF53756">
    <property type="entry name" value="UDP-Glycosyltransferase/glycogen phosphorylase"/>
    <property type="match status" value="1"/>
</dbReference>
<organism evidence="4 5">
    <name type="scientific">Trema orientale</name>
    <name type="common">Charcoal tree</name>
    <name type="synonym">Celtis orientalis</name>
    <dbReference type="NCBI Taxonomy" id="63057"/>
    <lineage>
        <taxon>Eukaryota</taxon>
        <taxon>Viridiplantae</taxon>
        <taxon>Streptophyta</taxon>
        <taxon>Embryophyta</taxon>
        <taxon>Tracheophyta</taxon>
        <taxon>Spermatophyta</taxon>
        <taxon>Magnoliopsida</taxon>
        <taxon>eudicotyledons</taxon>
        <taxon>Gunneridae</taxon>
        <taxon>Pentapetalae</taxon>
        <taxon>rosids</taxon>
        <taxon>fabids</taxon>
        <taxon>Rosales</taxon>
        <taxon>Cannabaceae</taxon>
        <taxon>Trema</taxon>
    </lineage>
</organism>
<reference evidence="5" key="1">
    <citation type="submission" date="2016-06" db="EMBL/GenBank/DDBJ databases">
        <title>Parallel loss of symbiosis genes in relatives of nitrogen-fixing non-legume Parasponia.</title>
        <authorList>
            <person name="Van Velzen R."/>
            <person name="Holmer R."/>
            <person name="Bu F."/>
            <person name="Rutten L."/>
            <person name="Van Zeijl A."/>
            <person name="Liu W."/>
            <person name="Santuari L."/>
            <person name="Cao Q."/>
            <person name="Sharma T."/>
            <person name="Shen D."/>
            <person name="Roswanjaya Y."/>
            <person name="Wardhani T."/>
            <person name="Kalhor M.S."/>
            <person name="Jansen J."/>
            <person name="Van den Hoogen J."/>
            <person name="Gungor B."/>
            <person name="Hartog M."/>
            <person name="Hontelez J."/>
            <person name="Verver J."/>
            <person name="Yang W.-C."/>
            <person name="Schijlen E."/>
            <person name="Repin R."/>
            <person name="Schilthuizen M."/>
            <person name="Schranz E."/>
            <person name="Heidstra R."/>
            <person name="Miyata K."/>
            <person name="Fedorova E."/>
            <person name="Kohlen W."/>
            <person name="Bisseling T."/>
            <person name="Smit S."/>
            <person name="Geurts R."/>
        </authorList>
    </citation>
    <scope>NUCLEOTIDE SEQUENCE [LARGE SCALE GENOMIC DNA]</scope>
    <source>
        <strain evidence="5">cv. RG33-2</strain>
    </source>
</reference>
<dbReference type="GO" id="GO:0008194">
    <property type="term" value="F:UDP-glycosyltransferase activity"/>
    <property type="evidence" value="ECO:0007669"/>
    <property type="project" value="InterPro"/>
</dbReference>
<dbReference type="InterPro" id="IPR002213">
    <property type="entry name" value="UDP_glucos_trans"/>
</dbReference>
<evidence type="ECO:0000256" key="1">
    <source>
        <dbReference type="ARBA" id="ARBA00009995"/>
    </source>
</evidence>
<evidence type="ECO:0000256" key="2">
    <source>
        <dbReference type="ARBA" id="ARBA00022676"/>
    </source>
</evidence>